<dbReference type="EC" id="7.1.1.2" evidence="3 15"/>
<comment type="function">
    <text evidence="15">Core subunit of the mitochondrial membrane respiratory chain NADH dehydrogenase (Complex I) which catalyzes electron transfer from NADH through the respiratory chain, using ubiquinone as an electron acceptor. Essential for the catalytic activity and assembly of complex I.</text>
</comment>
<evidence type="ECO:0000256" key="9">
    <source>
        <dbReference type="ARBA" id="ARBA00022982"/>
    </source>
</evidence>
<evidence type="ECO:0000256" key="4">
    <source>
        <dbReference type="ARBA" id="ARBA00021095"/>
    </source>
</evidence>
<gene>
    <name evidence="17" type="primary">ND6</name>
</gene>
<feature type="transmembrane region" description="Helical" evidence="15">
    <location>
        <begin position="86"/>
        <end position="104"/>
    </location>
</feature>
<feature type="transmembrane region" description="Helical" evidence="15">
    <location>
        <begin position="133"/>
        <end position="166"/>
    </location>
</feature>
<evidence type="ECO:0000256" key="5">
    <source>
        <dbReference type="ARBA" id="ARBA00022448"/>
    </source>
</evidence>
<evidence type="ECO:0000256" key="16">
    <source>
        <dbReference type="SAM" id="SignalP"/>
    </source>
</evidence>
<keyword evidence="9 15" id="KW-0249">Electron transport</keyword>
<dbReference type="PANTHER" id="PTHR11435">
    <property type="entry name" value="NADH UBIQUINONE OXIDOREDUCTASE SUBUNIT ND6"/>
    <property type="match status" value="1"/>
</dbReference>
<dbReference type="GeneID" id="9222048"/>
<accession>D6RRY0</accession>
<dbReference type="RefSeq" id="YP_003667906.1">
    <property type="nucleotide sequence ID" value="NC_014174.1"/>
</dbReference>
<dbReference type="GO" id="GO:0031966">
    <property type="term" value="C:mitochondrial membrane"/>
    <property type="evidence" value="ECO:0007669"/>
    <property type="project" value="UniProtKB-SubCell"/>
</dbReference>
<evidence type="ECO:0000256" key="7">
    <source>
        <dbReference type="ARBA" id="ARBA00022692"/>
    </source>
</evidence>
<keyword evidence="12 15" id="KW-0496">Mitochondrion</keyword>
<evidence type="ECO:0000256" key="6">
    <source>
        <dbReference type="ARBA" id="ARBA00022660"/>
    </source>
</evidence>
<keyword evidence="7 15" id="KW-0812">Transmembrane</keyword>
<evidence type="ECO:0000256" key="10">
    <source>
        <dbReference type="ARBA" id="ARBA00022989"/>
    </source>
</evidence>
<evidence type="ECO:0000256" key="8">
    <source>
        <dbReference type="ARBA" id="ARBA00022967"/>
    </source>
</evidence>
<keyword evidence="16" id="KW-0732">Signal</keyword>
<evidence type="ECO:0000256" key="12">
    <source>
        <dbReference type="ARBA" id="ARBA00023128"/>
    </source>
</evidence>
<evidence type="ECO:0000256" key="1">
    <source>
        <dbReference type="ARBA" id="ARBA00004225"/>
    </source>
</evidence>
<protein>
    <recommendedName>
        <fullName evidence="4 15">NADH-ubiquinone oxidoreductase chain 6</fullName>
        <ecNumber evidence="3 15">7.1.1.2</ecNumber>
    </recommendedName>
</protein>
<evidence type="ECO:0000256" key="14">
    <source>
        <dbReference type="ARBA" id="ARBA00049551"/>
    </source>
</evidence>
<reference evidence="17" key="1">
    <citation type="journal article" date="2010" name="BMC Evol. Biol.">
        <title>Mitochondrial genomes of acrodont lizards: timing of gene rearrangements and phylogenetic and biogeographic implications.</title>
        <authorList>
            <person name="Okajima Y."/>
            <person name="Kumazawa Y."/>
        </authorList>
    </citation>
    <scope>NUCLEOTIDE SEQUENCE</scope>
</reference>
<evidence type="ECO:0000313" key="17">
    <source>
        <dbReference type="EMBL" id="BAJ08071.1"/>
    </source>
</evidence>
<dbReference type="InterPro" id="IPR001457">
    <property type="entry name" value="NADH_UbQ/plastoQ_OxRdtase_su6"/>
</dbReference>
<dbReference type="AlphaFoldDB" id="D6RRY0"/>
<evidence type="ECO:0000256" key="3">
    <source>
        <dbReference type="ARBA" id="ARBA00012944"/>
    </source>
</evidence>
<geneLocation type="mitochondrion" evidence="17"/>
<name>D6RRY0_BRODE</name>
<comment type="subcellular location">
    <subcellularLocation>
        <location evidence="1 15">Mitochondrion membrane</location>
        <topology evidence="1 15">Multi-pass membrane protein</topology>
    </subcellularLocation>
</comment>
<evidence type="ECO:0000256" key="15">
    <source>
        <dbReference type="RuleBase" id="RU004430"/>
    </source>
</evidence>
<comment type="similarity">
    <text evidence="2 15">Belongs to the complex I subunit 6 family.</text>
</comment>
<feature type="signal peptide" evidence="16">
    <location>
        <begin position="1"/>
        <end position="20"/>
    </location>
</feature>
<dbReference type="PANTHER" id="PTHR11435:SF1">
    <property type="entry name" value="NADH-UBIQUINONE OXIDOREDUCTASE CHAIN 6"/>
    <property type="match status" value="1"/>
</dbReference>
<keyword evidence="5 15" id="KW-0813">Transport</keyword>
<comment type="catalytic activity">
    <reaction evidence="14 15">
        <text>a ubiquinone + NADH + 5 H(+)(in) = a ubiquinol + NAD(+) + 4 H(+)(out)</text>
        <dbReference type="Rhea" id="RHEA:29091"/>
        <dbReference type="Rhea" id="RHEA-COMP:9565"/>
        <dbReference type="Rhea" id="RHEA-COMP:9566"/>
        <dbReference type="ChEBI" id="CHEBI:15378"/>
        <dbReference type="ChEBI" id="CHEBI:16389"/>
        <dbReference type="ChEBI" id="CHEBI:17976"/>
        <dbReference type="ChEBI" id="CHEBI:57540"/>
        <dbReference type="ChEBI" id="CHEBI:57945"/>
        <dbReference type="EC" id="7.1.1.2"/>
    </reaction>
</comment>
<organism evidence="17">
    <name type="scientific">Brookesia decaryi</name>
    <name type="common">Spiny leaf chameleon</name>
    <dbReference type="NCBI Taxonomy" id="587619"/>
    <lineage>
        <taxon>Eukaryota</taxon>
        <taxon>Metazoa</taxon>
        <taxon>Chordata</taxon>
        <taxon>Craniata</taxon>
        <taxon>Vertebrata</taxon>
        <taxon>Euteleostomi</taxon>
        <taxon>Lepidosauria</taxon>
        <taxon>Squamata</taxon>
        <taxon>Bifurcata</taxon>
        <taxon>Unidentata</taxon>
        <taxon>Episquamata</taxon>
        <taxon>Toxicofera</taxon>
        <taxon>Iguania</taxon>
        <taxon>Acrodonta</taxon>
        <taxon>Chamaeleonidae</taxon>
        <taxon>Brookesia</taxon>
    </lineage>
</organism>
<evidence type="ECO:0000256" key="2">
    <source>
        <dbReference type="ARBA" id="ARBA00005698"/>
    </source>
</evidence>
<dbReference type="InterPro" id="IPR050269">
    <property type="entry name" value="ComplexI_Subunit6"/>
</dbReference>
<keyword evidence="11 15" id="KW-0520">NAD</keyword>
<evidence type="ECO:0000256" key="13">
    <source>
        <dbReference type="ARBA" id="ARBA00023136"/>
    </source>
</evidence>
<dbReference type="CTD" id="4541"/>
<keyword evidence="13 15" id="KW-0472">Membrane</keyword>
<dbReference type="GO" id="GO:0008137">
    <property type="term" value="F:NADH dehydrogenase (ubiquinone) activity"/>
    <property type="evidence" value="ECO:0007669"/>
    <property type="project" value="UniProtKB-UniRule"/>
</dbReference>
<feature type="transmembrane region" description="Helical" evidence="15">
    <location>
        <begin position="48"/>
        <end position="74"/>
    </location>
</feature>
<dbReference type="Pfam" id="PF00499">
    <property type="entry name" value="Oxidored_q3"/>
    <property type="match status" value="1"/>
</dbReference>
<keyword evidence="15" id="KW-0830">Ubiquinone</keyword>
<evidence type="ECO:0000256" key="11">
    <source>
        <dbReference type="ARBA" id="ARBA00023027"/>
    </source>
</evidence>
<sequence>MYFIFLLLGCFLFVMAGVSSNPSPFFGSLALAVASILGAGVLAEFENIFVSLVLLLVYLGGMLVVFVYSVAMSFDVYPEGWGNRYVLSYFISLLVYLFCLWLYLGDGWFFNGGLLNEVMLISDVEVSFGGITLLYSFGGICFIILGVSLFLTLFVVLDLVCGWCFGSVRS</sequence>
<keyword evidence="8 15" id="KW-1278">Translocase</keyword>
<dbReference type="EMBL" id="AB474914">
    <property type="protein sequence ID" value="BAJ08071.1"/>
    <property type="molecule type" value="Genomic_DNA"/>
</dbReference>
<feature type="chain" id="PRO_5003087787" description="NADH-ubiquinone oxidoreductase chain 6" evidence="16">
    <location>
        <begin position="21"/>
        <end position="170"/>
    </location>
</feature>
<proteinExistence type="inferred from homology"/>
<keyword evidence="6 15" id="KW-0679">Respiratory chain</keyword>
<keyword evidence="10 15" id="KW-1133">Transmembrane helix</keyword>